<dbReference type="Pfam" id="PF07494">
    <property type="entry name" value="Reg_prop"/>
    <property type="match status" value="10"/>
</dbReference>
<dbReference type="SUPFAM" id="SSF47384">
    <property type="entry name" value="Homodimeric domain of signal transducing histidine kinase"/>
    <property type="match status" value="1"/>
</dbReference>
<evidence type="ECO:0000256" key="7">
    <source>
        <dbReference type="ARBA" id="ARBA00022741"/>
    </source>
</evidence>
<keyword evidence="5" id="KW-0597">Phosphoprotein</keyword>
<dbReference type="GO" id="GO:0005524">
    <property type="term" value="F:ATP binding"/>
    <property type="evidence" value="ECO:0007669"/>
    <property type="project" value="UniProtKB-KW"/>
</dbReference>
<dbReference type="InterPro" id="IPR003594">
    <property type="entry name" value="HATPase_dom"/>
</dbReference>
<comment type="catalytic activity">
    <reaction evidence="1">
        <text>ATP + protein L-histidine = ADP + protein N-phospho-L-histidine.</text>
        <dbReference type="EC" id="2.7.13.3"/>
    </reaction>
</comment>
<dbReference type="InterPro" id="IPR005467">
    <property type="entry name" value="His_kinase_dom"/>
</dbReference>
<dbReference type="AlphaFoldDB" id="A0A1F6CC38"/>
<dbReference type="Gene3D" id="3.30.565.10">
    <property type="entry name" value="Histidine kinase-like ATPase, C-terminal domain"/>
    <property type="match status" value="1"/>
</dbReference>
<dbReference type="SUPFAM" id="SSF55874">
    <property type="entry name" value="ATPase domain of HSP90 chaperone/DNA topoisomerase II/histidine kinase"/>
    <property type="match status" value="1"/>
</dbReference>
<dbReference type="InterPro" id="IPR036890">
    <property type="entry name" value="HATPase_C_sf"/>
</dbReference>
<evidence type="ECO:0000256" key="1">
    <source>
        <dbReference type="ARBA" id="ARBA00000085"/>
    </source>
</evidence>
<dbReference type="FunFam" id="3.30.565.10:FF:000023">
    <property type="entry name" value="PAS domain-containing sensor histidine kinase"/>
    <property type="match status" value="1"/>
</dbReference>
<feature type="domain" description="Histidine kinase" evidence="12">
    <location>
        <begin position="998"/>
        <end position="1243"/>
    </location>
</feature>
<keyword evidence="6" id="KW-0808">Transferase</keyword>
<evidence type="ECO:0000256" key="2">
    <source>
        <dbReference type="ARBA" id="ARBA00004236"/>
    </source>
</evidence>
<dbReference type="SUPFAM" id="SSF50998">
    <property type="entry name" value="Quinoprotein alcohol dehydrogenase-like"/>
    <property type="match status" value="1"/>
</dbReference>
<dbReference type="SUPFAM" id="SSF63829">
    <property type="entry name" value="Calcium-dependent phosphotriesterase"/>
    <property type="match status" value="3"/>
</dbReference>
<protein>
    <recommendedName>
        <fullName evidence="3">histidine kinase</fullName>
        <ecNumber evidence="3">2.7.13.3</ecNumber>
    </recommendedName>
</protein>
<gene>
    <name evidence="13" type="ORF">A3F84_18160</name>
</gene>
<sequence length="1250" mass="137909">MKIPDLTSIRAFVLVGLALTLVAEGWCDVGVRHASPLQDRPVAPTLARLSFWVPPQRMSEFEATYEAKVAPILKKHGLTLSSERGRATPDSIFSRLFEVKTPSQFVEKRRVLQEESAWQEAMRDLGMAFGTTRADSLIRHRFVCYTSPAGPGKVAPSGPGKGPWRTYDVTDGLGGAYVSLIIQDREGALWFGNWAGGAPGGGVSRYDGKSWTTFTTKDGLANNNVRVIVQDREGVFWFGTFGGVSRYDGQMWRTFTTKDGLADSVVTSILQDREGHLWFGTLGGVSRYDGQTWKTFTTKDGLANNRVWSILQDRQGNLWFSTLGGVSRYDGQTWKTFTTKDGLASNNVGSIFEDQVGHLWFRTWGGGVSQYDGQAWTNFTTKDGLASNNVGSIFQDREGHLWFGTNSGVSRYDPSASLRAGGKSWRTFTTKDGLANNNVTSIIQDQEGVFWLGTRGGGVSRYDREGRGSSGPSGVGTWTTFTTQDGLAHNDAIFILTDREGHLWVGTYGGGVSCYDGRITTFTIQDGLVNNFVIPTFQDRAGNLWFGTNISGISRYDGQTWTSFTEEDGLVANSVRSIFQDREGHLWFGTHGGVSRYDGQTWTSFTPEDGMSGVSVYSIHQDRSDAIWFSTIGGVSRYDGKTWTTFTTKDGLAHNWVWSILQDREGVSWFGTGRFGTGQSGTGGGGVSRYDGQTWMTFATKDGLAHNVVTSILQDRSGVFWFGTEGGISRYDGKRWTTFTTEDGLAHNYILHNSIVQDREGVLWFGTEGGGVSRYDGRTFQTLTRQDGLGSNSVFSVLQDRTGALWFGTNGGVTRYRPSVPSPPPAFVDAVVADRRHEKVSELSVPSSVKLTAFEFHGMSFKTRPDGMVYRYRLNGYDKDWRTTHAWRVEYQNLPRGSYTFEVQAVDRDLVYSEKPATVALRVHAPYMLIGLWSALSVAVALVAWQTARVVRRDRRLREANAALSAGNKELFQVNQDLAEANRAAQEASQAKSTFLANMSHELRTPLNSVIAMSDILLEKYFGDLNVRQETYVKNVRDSGQHLLSLINDILDLSKVEAGHSPLELSEVDLKGLLENSLTIVRERALKHGISLSCEVEEDVPTVVADERKIKQMVFNLLSNAVKFTPDGGRVGIEAKVQGSRFKVQGSGPQPGTLNFEPGTGGEDGQCVEVCVWDTGVGIAPEDQGRVFGEFEQAKVSLVKQQEGTGLGLALVKRFVEQHGGRIWLESEVGKGSRFYFTLPVEPTSEMHSA</sequence>
<proteinExistence type="predicted"/>
<evidence type="ECO:0000313" key="13">
    <source>
        <dbReference type="EMBL" id="OGG46744.1"/>
    </source>
</evidence>
<evidence type="ECO:0000256" key="8">
    <source>
        <dbReference type="ARBA" id="ARBA00022777"/>
    </source>
</evidence>
<keyword evidence="9" id="KW-0067">ATP-binding</keyword>
<dbReference type="InterPro" id="IPR011110">
    <property type="entry name" value="Reg_prop"/>
</dbReference>
<dbReference type="PROSITE" id="PS50109">
    <property type="entry name" value="HIS_KIN"/>
    <property type="match status" value="1"/>
</dbReference>
<dbReference type="SMART" id="SM00387">
    <property type="entry name" value="HATPase_c"/>
    <property type="match status" value="1"/>
</dbReference>
<dbReference type="EMBL" id="MFKF01000286">
    <property type="protein sequence ID" value="OGG46744.1"/>
    <property type="molecule type" value="Genomic_DNA"/>
</dbReference>
<name>A0A1F6CC38_HANXR</name>
<dbReference type="GO" id="GO:0000155">
    <property type="term" value="F:phosphorelay sensor kinase activity"/>
    <property type="evidence" value="ECO:0007669"/>
    <property type="project" value="InterPro"/>
</dbReference>
<dbReference type="Gene3D" id="1.10.287.130">
    <property type="match status" value="1"/>
</dbReference>
<dbReference type="PRINTS" id="PR00344">
    <property type="entry name" value="BCTRLSENSOR"/>
</dbReference>
<dbReference type="InterPro" id="IPR004358">
    <property type="entry name" value="Sig_transdc_His_kin-like_C"/>
</dbReference>
<dbReference type="Gene3D" id="2.130.10.10">
    <property type="entry name" value="YVTN repeat-like/Quinoprotein amine dehydrogenase"/>
    <property type="match status" value="10"/>
</dbReference>
<dbReference type="PANTHER" id="PTHR43547">
    <property type="entry name" value="TWO-COMPONENT HISTIDINE KINASE"/>
    <property type="match status" value="1"/>
</dbReference>
<evidence type="ECO:0000256" key="9">
    <source>
        <dbReference type="ARBA" id="ARBA00022840"/>
    </source>
</evidence>
<dbReference type="InterPro" id="IPR013783">
    <property type="entry name" value="Ig-like_fold"/>
</dbReference>
<dbReference type="InterPro" id="IPR011047">
    <property type="entry name" value="Quinoprotein_ADH-like_sf"/>
</dbReference>
<keyword evidence="8" id="KW-0418">Kinase</keyword>
<keyword evidence="7" id="KW-0547">Nucleotide-binding</keyword>
<evidence type="ECO:0000256" key="10">
    <source>
        <dbReference type="ARBA" id="ARBA00023012"/>
    </source>
</evidence>
<keyword evidence="4" id="KW-1003">Cell membrane</keyword>
<dbReference type="InterPro" id="IPR011123">
    <property type="entry name" value="Y_Y_Y"/>
</dbReference>
<dbReference type="GO" id="GO:0005886">
    <property type="term" value="C:plasma membrane"/>
    <property type="evidence" value="ECO:0007669"/>
    <property type="project" value="UniProtKB-SubCell"/>
</dbReference>
<dbReference type="EC" id="2.7.13.3" evidence="3"/>
<evidence type="ECO:0000259" key="12">
    <source>
        <dbReference type="PROSITE" id="PS50109"/>
    </source>
</evidence>
<dbReference type="InterPro" id="IPR003661">
    <property type="entry name" value="HisK_dim/P_dom"/>
</dbReference>
<evidence type="ECO:0000256" key="6">
    <source>
        <dbReference type="ARBA" id="ARBA00022679"/>
    </source>
</evidence>
<evidence type="ECO:0000313" key="14">
    <source>
        <dbReference type="Proteomes" id="UP000178606"/>
    </source>
</evidence>
<evidence type="ECO:0000256" key="11">
    <source>
        <dbReference type="ARBA" id="ARBA00023136"/>
    </source>
</evidence>
<organism evidence="13 14">
    <name type="scientific">Handelsmanbacteria sp. (strain RIFCSPLOWO2_12_FULL_64_10)</name>
    <dbReference type="NCBI Taxonomy" id="1817868"/>
    <lineage>
        <taxon>Bacteria</taxon>
        <taxon>Candidatus Handelsmaniibacteriota</taxon>
    </lineage>
</organism>
<dbReference type="CDD" id="cd16922">
    <property type="entry name" value="HATPase_EvgS-ArcB-TorS-like"/>
    <property type="match status" value="1"/>
</dbReference>
<keyword evidence="11" id="KW-0472">Membrane</keyword>
<evidence type="ECO:0000256" key="5">
    <source>
        <dbReference type="ARBA" id="ARBA00022553"/>
    </source>
</evidence>
<comment type="caution">
    <text evidence="13">The sequence shown here is derived from an EMBL/GenBank/DDBJ whole genome shotgun (WGS) entry which is preliminary data.</text>
</comment>
<reference evidence="13 14" key="1">
    <citation type="journal article" date="2016" name="Nat. Commun.">
        <title>Thousands of microbial genomes shed light on interconnected biogeochemical processes in an aquifer system.</title>
        <authorList>
            <person name="Anantharaman K."/>
            <person name="Brown C.T."/>
            <person name="Hug L.A."/>
            <person name="Sharon I."/>
            <person name="Castelle C.J."/>
            <person name="Probst A.J."/>
            <person name="Thomas B.C."/>
            <person name="Singh A."/>
            <person name="Wilkins M.J."/>
            <person name="Karaoz U."/>
            <person name="Brodie E.L."/>
            <person name="Williams K.H."/>
            <person name="Hubbard S.S."/>
            <person name="Banfield J.F."/>
        </authorList>
    </citation>
    <scope>NUCLEOTIDE SEQUENCE [LARGE SCALE GENOMIC DNA]</scope>
    <source>
        <strain evidence="14">RIFCSPLOWO2_12_FULL_64_10</strain>
    </source>
</reference>
<dbReference type="InterPro" id="IPR036097">
    <property type="entry name" value="HisK_dim/P_sf"/>
</dbReference>
<comment type="subcellular location">
    <subcellularLocation>
        <location evidence="2">Cell membrane</location>
    </subcellularLocation>
</comment>
<accession>A0A1F6CC38</accession>
<dbReference type="Proteomes" id="UP000178606">
    <property type="component" value="Unassembled WGS sequence"/>
</dbReference>
<keyword evidence="10" id="KW-0902">Two-component regulatory system</keyword>
<dbReference type="InterPro" id="IPR015943">
    <property type="entry name" value="WD40/YVTN_repeat-like_dom_sf"/>
</dbReference>
<dbReference type="Pfam" id="PF00512">
    <property type="entry name" value="HisKA"/>
    <property type="match status" value="1"/>
</dbReference>
<dbReference type="Pfam" id="PF07495">
    <property type="entry name" value="Y_Y_Y"/>
    <property type="match status" value="1"/>
</dbReference>
<dbReference type="PANTHER" id="PTHR43547:SF2">
    <property type="entry name" value="HYBRID SIGNAL TRANSDUCTION HISTIDINE KINASE C"/>
    <property type="match status" value="1"/>
</dbReference>
<dbReference type="CDD" id="cd00082">
    <property type="entry name" value="HisKA"/>
    <property type="match status" value="1"/>
</dbReference>
<evidence type="ECO:0000256" key="4">
    <source>
        <dbReference type="ARBA" id="ARBA00022475"/>
    </source>
</evidence>
<dbReference type="FunFam" id="1.10.287.130:FF:000038">
    <property type="entry name" value="Sensory transduction histidine kinase"/>
    <property type="match status" value="1"/>
</dbReference>
<dbReference type="SMART" id="SM00388">
    <property type="entry name" value="HisKA"/>
    <property type="match status" value="1"/>
</dbReference>
<dbReference type="Gene3D" id="2.60.40.10">
    <property type="entry name" value="Immunoglobulins"/>
    <property type="match status" value="1"/>
</dbReference>
<dbReference type="Pfam" id="PF02518">
    <property type="entry name" value="HATPase_c"/>
    <property type="match status" value="1"/>
</dbReference>
<evidence type="ECO:0000256" key="3">
    <source>
        <dbReference type="ARBA" id="ARBA00012438"/>
    </source>
</evidence>